<keyword evidence="14" id="KW-1185">Reference proteome</keyword>
<feature type="disulfide bond" evidence="11">
    <location>
        <begin position="199"/>
        <end position="208"/>
    </location>
</feature>
<keyword evidence="7" id="KW-0677">Repeat</keyword>
<feature type="disulfide bond" evidence="11">
    <location>
        <begin position="482"/>
        <end position="491"/>
    </location>
</feature>
<keyword evidence="5 11" id="KW-0245">EGF-like domain</keyword>
<feature type="domain" description="EGF-like" evidence="12">
    <location>
        <begin position="242"/>
        <end position="275"/>
    </location>
</feature>
<evidence type="ECO:0000256" key="9">
    <source>
        <dbReference type="ARBA" id="ARBA00023136"/>
    </source>
</evidence>
<evidence type="ECO:0000256" key="4">
    <source>
        <dbReference type="ARBA" id="ARBA00022475"/>
    </source>
</evidence>
<keyword evidence="4" id="KW-1003">Cell membrane</keyword>
<feature type="domain" description="EGF-like" evidence="12">
    <location>
        <begin position="452"/>
        <end position="492"/>
    </location>
</feature>
<accession>A0AAD5M0S0</accession>
<feature type="disulfide bond" evidence="11">
    <location>
        <begin position="423"/>
        <end position="433"/>
    </location>
</feature>
<gene>
    <name evidence="13" type="ORF">KIN20_005706</name>
</gene>
<comment type="similarity">
    <text evidence="3">Belongs to the tenascin family. Teneurin subfamily.</text>
</comment>
<evidence type="ECO:0000256" key="1">
    <source>
        <dbReference type="ARBA" id="ARBA00004167"/>
    </source>
</evidence>
<feature type="disulfide bond" evidence="11">
    <location>
        <begin position="455"/>
        <end position="465"/>
    </location>
</feature>
<dbReference type="Pfam" id="PF23093">
    <property type="entry name" value="GBD_Tenm3"/>
    <property type="match status" value="1"/>
</dbReference>
<protein>
    <recommendedName>
        <fullName evidence="12">EGF-like domain-containing protein</fullName>
    </recommendedName>
</protein>
<dbReference type="AlphaFoldDB" id="A0AAD5M0S0"/>
<reference evidence="13" key="1">
    <citation type="submission" date="2021-06" db="EMBL/GenBank/DDBJ databases">
        <title>Parelaphostrongylus tenuis whole genome reference sequence.</title>
        <authorList>
            <person name="Garwood T.J."/>
            <person name="Larsen P.A."/>
            <person name="Fountain-Jones N.M."/>
            <person name="Garbe J.R."/>
            <person name="Macchietto M.G."/>
            <person name="Kania S.A."/>
            <person name="Gerhold R.W."/>
            <person name="Richards J.E."/>
            <person name="Wolf T.M."/>
        </authorList>
    </citation>
    <scope>NUCLEOTIDE SEQUENCE</scope>
    <source>
        <strain evidence="13">MNPRO001-30</strain>
        <tissue evidence="13">Meninges</tissue>
    </source>
</reference>
<keyword evidence="6" id="KW-0812">Transmembrane</keyword>
<evidence type="ECO:0000256" key="7">
    <source>
        <dbReference type="ARBA" id="ARBA00022737"/>
    </source>
</evidence>
<evidence type="ECO:0000259" key="12">
    <source>
        <dbReference type="PROSITE" id="PS50026"/>
    </source>
</evidence>
<dbReference type="PROSITE" id="PS00022">
    <property type="entry name" value="EGF_1"/>
    <property type="match status" value="4"/>
</dbReference>
<dbReference type="FunFam" id="2.10.25.10:FF:000013">
    <property type="entry name" value="Teneurin transmembrane protein 4"/>
    <property type="match status" value="1"/>
</dbReference>
<dbReference type="EMBL" id="JAHQIW010000785">
    <property type="protein sequence ID" value="KAJ1350010.1"/>
    <property type="molecule type" value="Genomic_DNA"/>
</dbReference>
<evidence type="ECO:0000256" key="5">
    <source>
        <dbReference type="ARBA" id="ARBA00022536"/>
    </source>
</evidence>
<dbReference type="Pfam" id="PF25024">
    <property type="entry name" value="EGF_TEN"/>
    <property type="match status" value="1"/>
</dbReference>
<name>A0AAD5M0S0_PARTN</name>
<sequence length="763" mass="82890">MKVRSPSYVYGQLAPLSTSDNRLSIDEKSLRPLPSVISLGQRVEADILPQHIITTELFIARAGRVVFNVTVGAGTRMVLLGRHGVVPSLSLHDFYHPIRADRLTQSSPSHSIDTVRNKREAESEILAPRHAIFEHFLVDGLWYLSFINERNRVEPISLIVSMLAAQFEATADGSNSLLLQCEAECNGHGECLPGGRCRCASGYTGEACEEPICPVVCSGNGVFSGGVCVCRPGFKGKECDVHAHWCEIADCSGHGRCGDEGLCHCDRGWTGDGCELRACPHPTCSDHGVCVDGLCYCAEGWNGQNCSVPITEPTSVVIQTPTVVAALVPMIDTVLPSPTEKQRQVSREVDHQKLAQSSKTLQPLLKCNNHGKLVGVACQCEQGWEGQTCEKEACPICEHGVCIAGQCVCDAGWRGDLCNHAECPIGCAEHGKCLMNGSCSCDKGWNGENCYIDGCPLSCSHHGECRWGPLAESTQHGWRCECQPSFVGDDCAVPVEADCQDGLDNDNDGLIDCDDPECCASTECSREAVCAAVPAPVDVLLRLPSVQNADFFQRVSFIIRNDSVQSYSDHSQFNRSIISVIRGRVVWNGGAATDSLSTVSLPGVRVSDAVNPLYGFTLTRLDGEFDLLVNGGRTVNLQFLRSPFQRIKRSVYAPPNEIVIVDPIKMTRDENRELSARPECLVANRVLPNPVLRPDWTISTDGVPISAGTTKLLVDTRSIIHRQMYGRGTNSTCTAKAITEWFPPMYGSVTSIVDAIECQRLHG</sequence>
<feature type="disulfide bond" evidence="11">
    <location>
        <begin position="441"/>
        <end position="450"/>
    </location>
</feature>
<dbReference type="GO" id="GO:0005886">
    <property type="term" value="C:plasma membrane"/>
    <property type="evidence" value="ECO:0007669"/>
    <property type="project" value="UniProtKB-SubCell"/>
</dbReference>
<comment type="caution">
    <text evidence="13">The sequence shown here is derived from an EMBL/GenBank/DDBJ whole genome shotgun (WGS) entry which is preliminary data.</text>
</comment>
<dbReference type="SMART" id="SM00181">
    <property type="entry name" value="EGF"/>
    <property type="match status" value="8"/>
</dbReference>
<keyword evidence="10 11" id="KW-1015">Disulfide bond</keyword>
<keyword evidence="8" id="KW-1133">Transmembrane helix</keyword>
<evidence type="ECO:0000256" key="11">
    <source>
        <dbReference type="PROSITE-ProRule" id="PRU00076"/>
    </source>
</evidence>
<dbReference type="FunFam" id="2.10.25.10:FF:000021">
    <property type="entry name" value="Teneurin transmembrane protein 2"/>
    <property type="match status" value="1"/>
</dbReference>
<feature type="disulfide bond" evidence="11">
    <location>
        <begin position="181"/>
        <end position="191"/>
    </location>
</feature>
<dbReference type="Gene3D" id="2.10.25.10">
    <property type="entry name" value="Laminin"/>
    <property type="match status" value="6"/>
</dbReference>
<feature type="disulfide bond" evidence="11">
    <location>
        <begin position="265"/>
        <end position="274"/>
    </location>
</feature>
<dbReference type="Pfam" id="PF25020">
    <property type="entry name" value="TTR_TEN1-4"/>
    <property type="match status" value="1"/>
</dbReference>
<evidence type="ECO:0000256" key="6">
    <source>
        <dbReference type="ARBA" id="ARBA00022692"/>
    </source>
</evidence>
<evidence type="ECO:0000256" key="2">
    <source>
        <dbReference type="ARBA" id="ARBA00004236"/>
    </source>
</evidence>
<comment type="caution">
    <text evidence="11">Lacks conserved residue(s) required for the propagation of feature annotation.</text>
</comment>
<feature type="domain" description="EGF-like" evidence="12">
    <location>
        <begin position="419"/>
        <end position="451"/>
    </location>
</feature>
<dbReference type="InterPro" id="IPR057629">
    <property type="entry name" value="Teneurin1-4_GBD"/>
</dbReference>
<dbReference type="InterPro" id="IPR051216">
    <property type="entry name" value="Teneurin"/>
</dbReference>
<dbReference type="InterPro" id="IPR056820">
    <property type="entry name" value="TEN_TTR-like"/>
</dbReference>
<dbReference type="GO" id="GO:0008045">
    <property type="term" value="P:motor neuron axon guidance"/>
    <property type="evidence" value="ECO:0007669"/>
    <property type="project" value="TreeGrafter"/>
</dbReference>
<dbReference type="PROSITE" id="PS50026">
    <property type="entry name" value="EGF_3"/>
    <property type="match status" value="4"/>
</dbReference>
<evidence type="ECO:0000256" key="3">
    <source>
        <dbReference type="ARBA" id="ARBA00009385"/>
    </source>
</evidence>
<feature type="domain" description="EGF-like" evidence="12">
    <location>
        <begin position="177"/>
        <end position="209"/>
    </location>
</feature>
<proteinExistence type="inferred from homology"/>
<dbReference type="GO" id="GO:0008038">
    <property type="term" value="P:neuron recognition"/>
    <property type="evidence" value="ECO:0007669"/>
    <property type="project" value="UniProtKB-ARBA"/>
</dbReference>
<dbReference type="PANTHER" id="PTHR11219:SF69">
    <property type="entry name" value="TENEURIN-A"/>
    <property type="match status" value="1"/>
</dbReference>
<evidence type="ECO:0000256" key="8">
    <source>
        <dbReference type="ARBA" id="ARBA00022989"/>
    </source>
</evidence>
<evidence type="ECO:0000313" key="14">
    <source>
        <dbReference type="Proteomes" id="UP001196413"/>
    </source>
</evidence>
<keyword evidence="9" id="KW-0472">Membrane</keyword>
<evidence type="ECO:0000256" key="10">
    <source>
        <dbReference type="ARBA" id="ARBA00023157"/>
    </source>
</evidence>
<dbReference type="InterPro" id="IPR000742">
    <property type="entry name" value="EGF"/>
</dbReference>
<comment type="subcellular location">
    <subcellularLocation>
        <location evidence="2">Cell membrane</location>
    </subcellularLocation>
    <subcellularLocation>
        <location evidence="1">Membrane</location>
        <topology evidence="1">Single-pass membrane protein</topology>
    </subcellularLocation>
</comment>
<dbReference type="SUPFAM" id="SSF57196">
    <property type="entry name" value="EGF/Laminin"/>
    <property type="match status" value="1"/>
</dbReference>
<evidence type="ECO:0000313" key="13">
    <source>
        <dbReference type="EMBL" id="KAJ1350010.1"/>
    </source>
</evidence>
<dbReference type="PANTHER" id="PTHR11219">
    <property type="entry name" value="TENEURIN AND N-ACETYLGLUCOSAMINE-1-PHOSPHODIESTER ALPHA-N-ACETYLGLUCOSAMINIDASE"/>
    <property type="match status" value="1"/>
</dbReference>
<dbReference type="Proteomes" id="UP001196413">
    <property type="component" value="Unassembled WGS sequence"/>
</dbReference>
<organism evidence="13 14">
    <name type="scientific">Parelaphostrongylus tenuis</name>
    <name type="common">Meningeal worm</name>
    <dbReference type="NCBI Taxonomy" id="148309"/>
    <lineage>
        <taxon>Eukaryota</taxon>
        <taxon>Metazoa</taxon>
        <taxon>Ecdysozoa</taxon>
        <taxon>Nematoda</taxon>
        <taxon>Chromadorea</taxon>
        <taxon>Rhabditida</taxon>
        <taxon>Rhabditina</taxon>
        <taxon>Rhabditomorpha</taxon>
        <taxon>Strongyloidea</taxon>
        <taxon>Metastrongylidae</taxon>
        <taxon>Parelaphostrongylus</taxon>
    </lineage>
</organism>
<dbReference type="PROSITE" id="PS01186">
    <property type="entry name" value="EGF_2"/>
    <property type="match status" value="4"/>
</dbReference>